<evidence type="ECO:0008006" key="3">
    <source>
        <dbReference type="Google" id="ProtNLM"/>
    </source>
</evidence>
<protein>
    <recommendedName>
        <fullName evidence="3">DUF488 domain-containing protein</fullName>
    </recommendedName>
</protein>
<organism evidence="1 2">
    <name type="scientific">Gonium pectorale</name>
    <name type="common">Green alga</name>
    <dbReference type="NCBI Taxonomy" id="33097"/>
    <lineage>
        <taxon>Eukaryota</taxon>
        <taxon>Viridiplantae</taxon>
        <taxon>Chlorophyta</taxon>
        <taxon>core chlorophytes</taxon>
        <taxon>Chlorophyceae</taxon>
        <taxon>CS clade</taxon>
        <taxon>Chlamydomonadales</taxon>
        <taxon>Volvocaceae</taxon>
        <taxon>Gonium</taxon>
    </lineage>
</organism>
<name>A0A150GNH9_GONPE</name>
<proteinExistence type="predicted"/>
<dbReference type="PANTHER" id="PTHR39337">
    <property type="entry name" value="BLR5642 PROTEIN"/>
    <property type="match status" value="1"/>
</dbReference>
<dbReference type="Pfam" id="PF04343">
    <property type="entry name" value="DUF488"/>
    <property type="match status" value="1"/>
</dbReference>
<accession>A0A150GNH9</accession>
<comment type="caution">
    <text evidence="1">The sequence shown here is derived from an EMBL/GenBank/DDBJ whole genome shotgun (WGS) entry which is preliminary data.</text>
</comment>
<evidence type="ECO:0000313" key="1">
    <source>
        <dbReference type="EMBL" id="KXZ51351.1"/>
    </source>
</evidence>
<keyword evidence="2" id="KW-1185">Reference proteome</keyword>
<dbReference type="OrthoDB" id="9998367at2759"/>
<dbReference type="AlphaFoldDB" id="A0A150GNH9"/>
<gene>
    <name evidence="1" type="ORF">GPECTOR_13g839</name>
</gene>
<evidence type="ECO:0000313" key="2">
    <source>
        <dbReference type="Proteomes" id="UP000075714"/>
    </source>
</evidence>
<dbReference type="PANTHER" id="PTHR39337:SF1">
    <property type="entry name" value="BLR5642 PROTEIN"/>
    <property type="match status" value="1"/>
</dbReference>
<sequence>MSTRSGKTREKQPPTVYTVGHSTHELAQLLGMLRAHKVQRLVDIRTVPRSRTNPQFNKDVLPAALEAANIQYTHLEALGGLRRRNKEMADNDGWENASFRGFADYMQTEAFAGGLDQLVALARSETCCLMCAETLYWRCHRRMVADALVLLRGWRVLHIDGAGKVNSHRVTEFARVRGVRGGLCYPECSGGYDGRGPLCVQPCPERFKDLQAACGKPDVYGRGVGYPLWQADRCRADHPQGCDRWGLLYYPRCRDGFGAWGCCLCTPPCPDGMKELGPVCGRDTYGRGVGKVPGCEADKEQDATQLCYDKCSPAFSGFGPLCWASSCPPHFPATCGPICAANREACGRIGRALGTQIASLALSSSAFLACATSTFDSFGAAAACWGMAIAKAGNSGAAAEAFWEDNFIMCAADGGDDGAGSGGTGGAI</sequence>
<dbReference type="InterPro" id="IPR007438">
    <property type="entry name" value="DUF488"/>
</dbReference>
<reference evidence="2" key="1">
    <citation type="journal article" date="2016" name="Nat. Commun.">
        <title>The Gonium pectorale genome demonstrates co-option of cell cycle regulation during the evolution of multicellularity.</title>
        <authorList>
            <person name="Hanschen E.R."/>
            <person name="Marriage T.N."/>
            <person name="Ferris P.J."/>
            <person name="Hamaji T."/>
            <person name="Toyoda A."/>
            <person name="Fujiyama A."/>
            <person name="Neme R."/>
            <person name="Noguchi H."/>
            <person name="Minakuchi Y."/>
            <person name="Suzuki M."/>
            <person name="Kawai-Toyooka H."/>
            <person name="Smith D.R."/>
            <person name="Sparks H."/>
            <person name="Anderson J."/>
            <person name="Bakaric R."/>
            <person name="Luria V."/>
            <person name="Karger A."/>
            <person name="Kirschner M.W."/>
            <person name="Durand P.M."/>
            <person name="Michod R.E."/>
            <person name="Nozaki H."/>
            <person name="Olson B.J."/>
        </authorList>
    </citation>
    <scope>NUCLEOTIDE SEQUENCE [LARGE SCALE GENOMIC DNA]</scope>
    <source>
        <strain evidence="2">NIES-2863</strain>
    </source>
</reference>
<dbReference type="EMBL" id="LSYV01000014">
    <property type="protein sequence ID" value="KXZ51351.1"/>
    <property type="molecule type" value="Genomic_DNA"/>
</dbReference>
<dbReference type="Proteomes" id="UP000075714">
    <property type="component" value="Unassembled WGS sequence"/>
</dbReference>